<protein>
    <recommendedName>
        <fullName evidence="3">MADS-box domain-containing protein</fullName>
    </recommendedName>
</protein>
<gene>
    <name evidence="1" type="ORF">AAWM_08686</name>
</gene>
<dbReference type="EMBL" id="BDHI01000022">
    <property type="protein sequence ID" value="GCB25801.1"/>
    <property type="molecule type" value="Genomic_DNA"/>
</dbReference>
<organism evidence="1 2">
    <name type="scientific">Aspergillus awamori</name>
    <name type="common">Black koji mold</name>
    <dbReference type="NCBI Taxonomy" id="105351"/>
    <lineage>
        <taxon>Eukaryota</taxon>
        <taxon>Fungi</taxon>
        <taxon>Dikarya</taxon>
        <taxon>Ascomycota</taxon>
        <taxon>Pezizomycotina</taxon>
        <taxon>Eurotiomycetes</taxon>
        <taxon>Eurotiomycetidae</taxon>
        <taxon>Eurotiales</taxon>
        <taxon>Aspergillaceae</taxon>
        <taxon>Aspergillus</taxon>
    </lineage>
</organism>
<evidence type="ECO:0000313" key="1">
    <source>
        <dbReference type="EMBL" id="GCB25801.1"/>
    </source>
</evidence>
<evidence type="ECO:0008006" key="3">
    <source>
        <dbReference type="Google" id="ProtNLM"/>
    </source>
</evidence>
<dbReference type="AlphaFoldDB" id="A0A401L2P8"/>
<comment type="caution">
    <text evidence="1">The sequence shown here is derived from an EMBL/GenBank/DDBJ whole genome shotgun (WGS) entry which is preliminary data.</text>
</comment>
<dbReference type="Proteomes" id="UP000286921">
    <property type="component" value="Unassembled WGS sequence"/>
</dbReference>
<accession>A0A401L2P8</accession>
<name>A0A401L2P8_ASPAW</name>
<sequence length="129" mass="14276">MTERNSTIRGVRNVSRRRETIFRKCHELSKFGVGVWVVICTGARDTMFKSSNTALFEQLDRQMVYPGLPPASSEAAYHMEAGTVCSIVLARAMKTSASLPSLSGNKRPKLAEWGFRCGTGDMRAKSSKD</sequence>
<reference evidence="1 2" key="1">
    <citation type="submission" date="2016-09" db="EMBL/GenBank/DDBJ databases">
        <title>Aspergillus awamori IFM 58123T.</title>
        <authorList>
            <person name="Kusuya Y."/>
            <person name="Shimizu M."/>
            <person name="Takahashi H."/>
            <person name="Yaguchi T."/>
        </authorList>
    </citation>
    <scope>NUCLEOTIDE SEQUENCE [LARGE SCALE GENOMIC DNA]</scope>
    <source>
        <strain evidence="1 2">IFM 58123</strain>
    </source>
</reference>
<evidence type="ECO:0000313" key="2">
    <source>
        <dbReference type="Proteomes" id="UP000286921"/>
    </source>
</evidence>
<keyword evidence="2" id="KW-1185">Reference proteome</keyword>
<proteinExistence type="predicted"/>